<evidence type="ECO:0000256" key="6">
    <source>
        <dbReference type="ARBA" id="ARBA00023242"/>
    </source>
</evidence>
<proteinExistence type="inferred from homology"/>
<evidence type="ECO:0000256" key="5">
    <source>
        <dbReference type="ARBA" id="ARBA00022790"/>
    </source>
</evidence>
<organism evidence="9 10">
    <name type="scientific">Porphyra umbilicalis</name>
    <name type="common">Purple laver</name>
    <name type="synonym">Red alga</name>
    <dbReference type="NCBI Taxonomy" id="2786"/>
    <lineage>
        <taxon>Eukaryota</taxon>
        <taxon>Rhodophyta</taxon>
        <taxon>Bangiophyceae</taxon>
        <taxon>Bangiales</taxon>
        <taxon>Bangiaceae</taxon>
        <taxon>Porphyra</taxon>
    </lineage>
</organism>
<sequence>MSGGEAPPLDLDVEAFAAKYSGYGKIKRLRFLAQHDAVLAPEALRLALVAARAGRDTDVYRELCVETGEDVDEVWVASVDAAAASELSRLTADLAQYKADQIKESIRLAYNETAAHYYDRGQLELALRDYLHSRDYVTIGRHVIDMCLHVAVVSLDLDRHIYVENYVAMADATPDSHGGVAASGAHAGGMGGGGGGGSGSAGLSSMAADVEAAVAAAGPKLRCCSGLALLAAGKFRAAAIQFTSAPFTATDDASAAVLATNMSDALALEDVAIYGGLCALATFEREEMASQVLASPAFGNYLELVPAVREALTDFHAARYGSSLAAVAALEREASVDFYLRPHLGDLVARIRVRAVSAYVSPFTTVLLSRMAPALRCADVGALTGELASLINDGTIDGRIDVHHGVLVRDRRSGQHESLAKAAARGAAAVAEAEALTLRVAMLKANLIIRRPAPAGGHLPVMGGGADAGGGGGGGGWSPLNATPGWSSNEFVSSHHMGGGGRARGSHMSSMDSAVLGDLARMDSAVDDPFGD</sequence>
<feature type="compositionally biased region" description="Polar residues" evidence="7">
    <location>
        <begin position="480"/>
        <end position="492"/>
    </location>
</feature>
<evidence type="ECO:0000256" key="3">
    <source>
        <dbReference type="ARBA" id="ARBA00008793"/>
    </source>
</evidence>
<evidence type="ECO:0000256" key="1">
    <source>
        <dbReference type="ARBA" id="ARBA00004123"/>
    </source>
</evidence>
<dbReference type="Pfam" id="PF01399">
    <property type="entry name" value="PCI"/>
    <property type="match status" value="1"/>
</dbReference>
<dbReference type="PROSITE" id="PS50250">
    <property type="entry name" value="PCI"/>
    <property type="match status" value="1"/>
</dbReference>
<dbReference type="PANTHER" id="PTHR14145:SF2">
    <property type="entry name" value="COP9 SIGNALOSOME COMPLEX SUBUNIT 1"/>
    <property type="match status" value="1"/>
</dbReference>
<dbReference type="Proteomes" id="UP000218209">
    <property type="component" value="Unassembled WGS sequence"/>
</dbReference>
<dbReference type="Pfam" id="PF10602">
    <property type="entry name" value="RPN7"/>
    <property type="match status" value="1"/>
</dbReference>
<dbReference type="InterPro" id="IPR036390">
    <property type="entry name" value="WH_DNA-bd_sf"/>
</dbReference>
<evidence type="ECO:0000256" key="7">
    <source>
        <dbReference type="SAM" id="MobiDB-lite"/>
    </source>
</evidence>
<evidence type="ECO:0000313" key="9">
    <source>
        <dbReference type="EMBL" id="OSX79202.1"/>
    </source>
</evidence>
<keyword evidence="5" id="KW-0736">Signalosome</keyword>
<dbReference type="AlphaFoldDB" id="A0A1X6PEA9"/>
<gene>
    <name evidence="9" type="ORF">BU14_0084s0016</name>
</gene>
<dbReference type="OrthoDB" id="422427at2759"/>
<feature type="region of interest" description="Disordered" evidence="7">
    <location>
        <begin position="466"/>
        <end position="509"/>
    </location>
</feature>
<dbReference type="Gene3D" id="1.25.40.570">
    <property type="match status" value="1"/>
</dbReference>
<evidence type="ECO:0000256" key="4">
    <source>
        <dbReference type="ARBA" id="ARBA00022490"/>
    </source>
</evidence>
<evidence type="ECO:0000256" key="2">
    <source>
        <dbReference type="ARBA" id="ARBA00004496"/>
    </source>
</evidence>
<name>A0A1X6PEA9_PORUM</name>
<feature type="domain" description="PCI" evidence="8">
    <location>
        <begin position="246"/>
        <end position="414"/>
    </location>
</feature>
<dbReference type="SUPFAM" id="SSF46785">
    <property type="entry name" value="Winged helix' DNA-binding domain"/>
    <property type="match status" value="1"/>
</dbReference>
<keyword evidence="4" id="KW-0963">Cytoplasm</keyword>
<accession>A0A1X6PEA9</accession>
<dbReference type="InterPro" id="IPR000717">
    <property type="entry name" value="PCI_dom"/>
</dbReference>
<dbReference type="InterPro" id="IPR019585">
    <property type="entry name" value="Rpn7/CSN1"/>
</dbReference>
<protein>
    <recommendedName>
        <fullName evidence="8">PCI domain-containing protein</fullName>
    </recommendedName>
</protein>
<comment type="similarity">
    <text evidence="3">Belongs to the CSN1 family.</text>
</comment>
<dbReference type="EMBL" id="KV918795">
    <property type="protein sequence ID" value="OSX79202.1"/>
    <property type="molecule type" value="Genomic_DNA"/>
</dbReference>
<feature type="compositionally biased region" description="Gly residues" evidence="7">
    <location>
        <begin position="466"/>
        <end position="477"/>
    </location>
</feature>
<dbReference type="GO" id="GO:0008180">
    <property type="term" value="C:COP9 signalosome"/>
    <property type="evidence" value="ECO:0007669"/>
    <property type="project" value="UniProtKB-KW"/>
</dbReference>
<dbReference type="PANTHER" id="PTHR14145">
    <property type="entry name" value="26S PROTESOME SUBUNIT 6"/>
    <property type="match status" value="1"/>
</dbReference>
<evidence type="ECO:0000313" key="10">
    <source>
        <dbReference type="Proteomes" id="UP000218209"/>
    </source>
</evidence>
<dbReference type="GO" id="GO:0005737">
    <property type="term" value="C:cytoplasm"/>
    <property type="evidence" value="ECO:0007669"/>
    <property type="project" value="UniProtKB-SubCell"/>
</dbReference>
<keyword evidence="6" id="KW-0539">Nucleus</keyword>
<keyword evidence="10" id="KW-1185">Reference proteome</keyword>
<reference evidence="9 10" key="1">
    <citation type="submission" date="2017-03" db="EMBL/GenBank/DDBJ databases">
        <title>WGS assembly of Porphyra umbilicalis.</title>
        <authorList>
            <person name="Brawley S.H."/>
            <person name="Blouin N.A."/>
            <person name="Ficko-Blean E."/>
            <person name="Wheeler G.L."/>
            <person name="Lohr M."/>
            <person name="Goodson H.V."/>
            <person name="Jenkins J.W."/>
            <person name="Blaby-Haas C.E."/>
            <person name="Helliwell K.E."/>
            <person name="Chan C."/>
            <person name="Marriage T."/>
            <person name="Bhattacharya D."/>
            <person name="Klein A.S."/>
            <person name="Badis Y."/>
            <person name="Brodie J."/>
            <person name="Cao Y."/>
            <person name="Collen J."/>
            <person name="Dittami S.M."/>
            <person name="Gachon C.M."/>
            <person name="Green B.R."/>
            <person name="Karpowicz S."/>
            <person name="Kim J.W."/>
            <person name="Kudahl U."/>
            <person name="Lin S."/>
            <person name="Michel G."/>
            <person name="Mittag M."/>
            <person name="Olson B.J."/>
            <person name="Pangilinan J."/>
            <person name="Peng Y."/>
            <person name="Qiu H."/>
            <person name="Shu S."/>
            <person name="Singer J.T."/>
            <person name="Smith A.G."/>
            <person name="Sprecher B.N."/>
            <person name="Wagner V."/>
            <person name="Wang W."/>
            <person name="Wang Z.-Y."/>
            <person name="Yan J."/>
            <person name="Yarish C."/>
            <person name="Zoeuner-Riek S."/>
            <person name="Zhuang Y."/>
            <person name="Zou Y."/>
            <person name="Lindquist E.A."/>
            <person name="Grimwood J."/>
            <person name="Barry K."/>
            <person name="Rokhsar D.S."/>
            <person name="Schmutz J."/>
            <person name="Stiller J.W."/>
            <person name="Grossman A.R."/>
            <person name="Prochnik S.E."/>
        </authorList>
    </citation>
    <scope>NUCLEOTIDE SEQUENCE [LARGE SCALE GENOMIC DNA]</scope>
    <source>
        <strain evidence="9">4086291</strain>
    </source>
</reference>
<comment type="subcellular location">
    <subcellularLocation>
        <location evidence="2">Cytoplasm</location>
    </subcellularLocation>
    <subcellularLocation>
        <location evidence="1">Nucleus</location>
    </subcellularLocation>
</comment>
<dbReference type="InterPro" id="IPR045135">
    <property type="entry name" value="Rpn7_N"/>
</dbReference>
<dbReference type="SMART" id="SM00088">
    <property type="entry name" value="PINT"/>
    <property type="match status" value="1"/>
</dbReference>
<evidence type="ECO:0000259" key="8">
    <source>
        <dbReference type="PROSITE" id="PS50250"/>
    </source>
</evidence>